<dbReference type="PIRSF" id="PIRSF000538">
    <property type="entry name" value="GlpK"/>
    <property type="match status" value="1"/>
</dbReference>
<dbReference type="PANTHER" id="PTHR43095:SF2">
    <property type="entry name" value="GLUCONOKINASE"/>
    <property type="match status" value="1"/>
</dbReference>
<keyword evidence="2 4" id="KW-0808">Transferase</keyword>
<dbReference type="CDD" id="cd07770">
    <property type="entry name" value="ASKHA_NBD_FGGY_GntK"/>
    <property type="match status" value="1"/>
</dbReference>
<accession>A0A8J2YC57</accession>
<dbReference type="InterPro" id="IPR018485">
    <property type="entry name" value="FGGY_C"/>
</dbReference>
<reference evidence="7" key="1">
    <citation type="journal article" date="2014" name="Int. J. Syst. Evol. Microbiol.">
        <title>Complete genome sequence of Corynebacterium casei LMG S-19264T (=DSM 44701T), isolated from a smear-ripened cheese.</title>
        <authorList>
            <consortium name="US DOE Joint Genome Institute (JGI-PGF)"/>
            <person name="Walter F."/>
            <person name="Albersmeier A."/>
            <person name="Kalinowski J."/>
            <person name="Ruckert C."/>
        </authorList>
    </citation>
    <scope>NUCLEOTIDE SEQUENCE</scope>
    <source>
        <strain evidence="7">CGMCC 1.15179</strain>
    </source>
</reference>
<evidence type="ECO:0000313" key="8">
    <source>
        <dbReference type="Proteomes" id="UP000625210"/>
    </source>
</evidence>
<gene>
    <name evidence="7" type="ORF">GCM10011571_01810</name>
</gene>
<evidence type="ECO:0000256" key="3">
    <source>
        <dbReference type="ARBA" id="ARBA00022777"/>
    </source>
</evidence>
<sequence>MQEQDVIIGLDIGTTSTKAVAFDSQGQVVAAHSEGYPLVQPRPNRAEQDPEAILQAVITGMRSTVHDAIEQGKRIIGVGFSSAMHSVLALDQHKRPLTRLITWADNRSANQVNRLKHGKDGHALYRRTGTPLHPMSVLPKLMWLREQEPETFAQAATFVSIKEYILYRLFQEEVVDFSIASGTGLFSLSSLEWDEEALAQAGIRREQLGQPVPTTHVLRGMDPDLAHSMGLSADTPWVIGAGDGVLANLGTGAISPGETAVTVGTSGALRQVVNQPVTDMHGRTFCYALTERHWVIGGPANNGGILLRWLRRELGSQESENGTDPYAPLIEMAARVPAGAEGVVCLPYLTGERAPHWNDKARGAWFGLSLHHGKSHMIRAMLEGMVMNLYAIYTVLEELTGPSGRVLVSGGMARYPLALQMMADVFEQNVLLPEVEEASAMGAAALALVALGYWEDIQEVKRWIAIRQQIQPAAEHVRVYRKLYSSFQRLYEKTESEMEALAGLQIHNG</sequence>
<protein>
    <submittedName>
        <fullName evidence="7">Gluconate kinase</fullName>
    </submittedName>
</protein>
<dbReference type="Pfam" id="PF00370">
    <property type="entry name" value="FGGY_N"/>
    <property type="match status" value="1"/>
</dbReference>
<dbReference type="Gene3D" id="3.30.420.40">
    <property type="match status" value="2"/>
</dbReference>
<dbReference type="PANTHER" id="PTHR43095">
    <property type="entry name" value="SUGAR KINASE"/>
    <property type="match status" value="1"/>
</dbReference>
<dbReference type="GO" id="GO:0016773">
    <property type="term" value="F:phosphotransferase activity, alcohol group as acceptor"/>
    <property type="evidence" value="ECO:0007669"/>
    <property type="project" value="InterPro"/>
</dbReference>
<comment type="caution">
    <text evidence="7">The sequence shown here is derived from an EMBL/GenBank/DDBJ whole genome shotgun (WGS) entry which is preliminary data.</text>
</comment>
<evidence type="ECO:0000259" key="6">
    <source>
        <dbReference type="Pfam" id="PF02782"/>
    </source>
</evidence>
<dbReference type="Proteomes" id="UP000625210">
    <property type="component" value="Unassembled WGS sequence"/>
</dbReference>
<proteinExistence type="inferred from homology"/>
<dbReference type="EMBL" id="BMHQ01000001">
    <property type="protein sequence ID" value="GGE04447.1"/>
    <property type="molecule type" value="Genomic_DNA"/>
</dbReference>
<feature type="domain" description="Carbohydrate kinase FGGY N-terminal" evidence="5">
    <location>
        <begin position="6"/>
        <end position="250"/>
    </location>
</feature>
<feature type="domain" description="Carbohydrate kinase FGGY C-terminal" evidence="6">
    <location>
        <begin position="260"/>
        <end position="451"/>
    </location>
</feature>
<organism evidence="7 8">
    <name type="scientific">Marinithermofilum abyssi</name>
    <dbReference type="NCBI Taxonomy" id="1571185"/>
    <lineage>
        <taxon>Bacteria</taxon>
        <taxon>Bacillati</taxon>
        <taxon>Bacillota</taxon>
        <taxon>Bacilli</taxon>
        <taxon>Bacillales</taxon>
        <taxon>Thermoactinomycetaceae</taxon>
        <taxon>Marinithermofilum</taxon>
    </lineage>
</organism>
<dbReference type="Pfam" id="PF02782">
    <property type="entry name" value="FGGY_C"/>
    <property type="match status" value="1"/>
</dbReference>
<keyword evidence="8" id="KW-1185">Reference proteome</keyword>
<evidence type="ECO:0000256" key="4">
    <source>
        <dbReference type="RuleBase" id="RU003733"/>
    </source>
</evidence>
<evidence type="ECO:0000313" key="7">
    <source>
        <dbReference type="EMBL" id="GGE04447.1"/>
    </source>
</evidence>
<evidence type="ECO:0000256" key="1">
    <source>
        <dbReference type="ARBA" id="ARBA00009156"/>
    </source>
</evidence>
<dbReference type="AlphaFoldDB" id="A0A8J2YC57"/>
<comment type="similarity">
    <text evidence="1 4">Belongs to the FGGY kinase family.</text>
</comment>
<evidence type="ECO:0000256" key="2">
    <source>
        <dbReference type="ARBA" id="ARBA00022679"/>
    </source>
</evidence>
<dbReference type="GO" id="GO:0016301">
    <property type="term" value="F:kinase activity"/>
    <property type="evidence" value="ECO:0007669"/>
    <property type="project" value="UniProtKB-KW"/>
</dbReference>
<dbReference type="InterPro" id="IPR018484">
    <property type="entry name" value="FGGY_N"/>
</dbReference>
<dbReference type="InterPro" id="IPR018483">
    <property type="entry name" value="Carb_kinase_FGGY_CS"/>
</dbReference>
<evidence type="ECO:0000259" key="5">
    <source>
        <dbReference type="Pfam" id="PF00370"/>
    </source>
</evidence>
<dbReference type="SUPFAM" id="SSF53067">
    <property type="entry name" value="Actin-like ATPase domain"/>
    <property type="match status" value="2"/>
</dbReference>
<dbReference type="GO" id="GO:0005975">
    <property type="term" value="P:carbohydrate metabolic process"/>
    <property type="evidence" value="ECO:0007669"/>
    <property type="project" value="InterPro"/>
</dbReference>
<dbReference type="RefSeq" id="WP_188646048.1">
    <property type="nucleotide sequence ID" value="NZ_BMHQ01000001.1"/>
</dbReference>
<dbReference type="PROSITE" id="PS00445">
    <property type="entry name" value="FGGY_KINASES_2"/>
    <property type="match status" value="1"/>
</dbReference>
<reference evidence="7" key="2">
    <citation type="submission" date="2020-09" db="EMBL/GenBank/DDBJ databases">
        <authorList>
            <person name="Sun Q."/>
            <person name="Zhou Y."/>
        </authorList>
    </citation>
    <scope>NUCLEOTIDE SEQUENCE</scope>
    <source>
        <strain evidence="7">CGMCC 1.15179</strain>
    </source>
</reference>
<name>A0A8J2YC57_9BACL</name>
<keyword evidence="3 4" id="KW-0418">Kinase</keyword>
<dbReference type="InterPro" id="IPR050406">
    <property type="entry name" value="FGGY_Carb_Kinase"/>
</dbReference>
<dbReference type="InterPro" id="IPR043129">
    <property type="entry name" value="ATPase_NBD"/>
</dbReference>
<dbReference type="InterPro" id="IPR000577">
    <property type="entry name" value="Carb_kinase_FGGY"/>
</dbReference>